<dbReference type="RefSeq" id="WP_191320867.1">
    <property type="nucleotide sequence ID" value="NZ_BNCG01000027.1"/>
</dbReference>
<protein>
    <submittedName>
        <fullName evidence="1">Uncharacterized protein</fullName>
    </submittedName>
</protein>
<gene>
    <name evidence="1" type="ORF">ACFONL_13155</name>
</gene>
<reference evidence="2" key="1">
    <citation type="journal article" date="2019" name="Int. J. Syst. Evol. Microbiol.">
        <title>The Global Catalogue of Microorganisms (GCM) 10K type strain sequencing project: providing services to taxonomists for standard genome sequencing and annotation.</title>
        <authorList>
            <consortium name="The Broad Institute Genomics Platform"/>
            <consortium name="The Broad Institute Genome Sequencing Center for Infectious Disease"/>
            <person name="Wu L."/>
            <person name="Ma J."/>
        </authorList>
    </citation>
    <scope>NUCLEOTIDE SEQUENCE [LARGE SCALE GENOMIC DNA]</scope>
    <source>
        <strain evidence="2">KCTC 42282</strain>
    </source>
</reference>
<sequence length="118" mass="13700">MGFSREVIRGQCSFRKIFHFGEFQVQPIQIRTPGPGKVEIRLFFRTWDDVPIVERIYLDKNCQQSMLLEMILRVWGTSPEMEELSFFMSMDNVGRVVATKQSLVMYINGNKQLYGVGG</sequence>
<name>A0ABV7UJS1_9HYPH</name>
<dbReference type="Proteomes" id="UP001595704">
    <property type="component" value="Unassembled WGS sequence"/>
</dbReference>
<evidence type="ECO:0000313" key="2">
    <source>
        <dbReference type="Proteomes" id="UP001595704"/>
    </source>
</evidence>
<dbReference type="EMBL" id="JBHRYC010000065">
    <property type="protein sequence ID" value="MFC3638309.1"/>
    <property type="molecule type" value="Genomic_DNA"/>
</dbReference>
<comment type="caution">
    <text evidence="1">The sequence shown here is derived from an EMBL/GenBank/DDBJ whole genome shotgun (WGS) entry which is preliminary data.</text>
</comment>
<keyword evidence="2" id="KW-1185">Reference proteome</keyword>
<accession>A0ABV7UJS1</accession>
<proteinExistence type="predicted"/>
<organism evidence="1 2">
    <name type="scientific">Camelimonas fluminis</name>
    <dbReference type="NCBI Taxonomy" id="1576911"/>
    <lineage>
        <taxon>Bacteria</taxon>
        <taxon>Pseudomonadati</taxon>
        <taxon>Pseudomonadota</taxon>
        <taxon>Alphaproteobacteria</taxon>
        <taxon>Hyphomicrobiales</taxon>
        <taxon>Chelatococcaceae</taxon>
        <taxon>Camelimonas</taxon>
    </lineage>
</organism>
<evidence type="ECO:0000313" key="1">
    <source>
        <dbReference type="EMBL" id="MFC3638309.1"/>
    </source>
</evidence>